<organism evidence="2 3">
    <name type="scientific">Drosophila lebanonensis</name>
    <name type="common">Fruit fly</name>
    <name type="synonym">Scaptodrosophila lebanonensis</name>
    <dbReference type="NCBI Taxonomy" id="7225"/>
    <lineage>
        <taxon>Eukaryota</taxon>
        <taxon>Metazoa</taxon>
        <taxon>Ecdysozoa</taxon>
        <taxon>Arthropoda</taxon>
        <taxon>Hexapoda</taxon>
        <taxon>Insecta</taxon>
        <taxon>Pterygota</taxon>
        <taxon>Neoptera</taxon>
        <taxon>Endopterygota</taxon>
        <taxon>Diptera</taxon>
        <taxon>Brachycera</taxon>
        <taxon>Muscomorpha</taxon>
        <taxon>Ephydroidea</taxon>
        <taxon>Drosophilidae</taxon>
        <taxon>Scaptodrosophila</taxon>
    </lineage>
</organism>
<feature type="chain" id="PRO_5026771099" evidence="1">
    <location>
        <begin position="22"/>
        <end position="147"/>
    </location>
</feature>
<gene>
    <name evidence="3" type="primary">LOC115629007</name>
</gene>
<accession>A0A6J2TYF7</accession>
<evidence type="ECO:0000313" key="2">
    <source>
        <dbReference type="Proteomes" id="UP000504634"/>
    </source>
</evidence>
<reference evidence="3" key="1">
    <citation type="submission" date="2025-08" db="UniProtKB">
        <authorList>
            <consortium name="RefSeq"/>
        </authorList>
    </citation>
    <scope>IDENTIFICATION</scope>
    <source>
        <strain evidence="3">11010-0011.00</strain>
        <tissue evidence="3">Whole body</tissue>
    </source>
</reference>
<dbReference type="OrthoDB" id="7865362at2759"/>
<evidence type="ECO:0000256" key="1">
    <source>
        <dbReference type="SAM" id="SignalP"/>
    </source>
</evidence>
<protein>
    <submittedName>
        <fullName evidence="3">Uncharacterized protein LOC115629007</fullName>
    </submittedName>
</protein>
<dbReference type="RefSeq" id="XP_030381154.1">
    <property type="nucleotide sequence ID" value="XM_030525294.1"/>
</dbReference>
<dbReference type="Proteomes" id="UP000504634">
    <property type="component" value="Unplaced"/>
</dbReference>
<sequence>MMRRYLVFSVLLLLRFPAAEGDSLRALRKLLQQHDEEAELKERFRADMDSWTEQFHQSTSSFMHFVENCRQPGSQCSPGKVQRQIRLLRRFYSALRMQLETLERQYEGRLRDTEVLLPALLAARQALQQYYETLRVVNAQTYKLVAQ</sequence>
<name>A0A6J2TYF7_DROLE</name>
<dbReference type="GeneID" id="115629007"/>
<keyword evidence="1" id="KW-0732">Signal</keyword>
<evidence type="ECO:0000313" key="3">
    <source>
        <dbReference type="RefSeq" id="XP_030381154.1"/>
    </source>
</evidence>
<proteinExistence type="predicted"/>
<keyword evidence="2" id="KW-1185">Reference proteome</keyword>
<dbReference type="AlphaFoldDB" id="A0A6J2TYF7"/>
<feature type="signal peptide" evidence="1">
    <location>
        <begin position="1"/>
        <end position="21"/>
    </location>
</feature>